<protein>
    <submittedName>
        <fullName evidence="8">Outer membrane protein OmpA-like peptidoglycan-associated protein</fullName>
    </submittedName>
</protein>
<evidence type="ECO:0000313" key="9">
    <source>
        <dbReference type="Proteomes" id="UP000549250"/>
    </source>
</evidence>
<sequence length="260" mass="28927">MNRVIAIPTLLALSIGLAACSSQPNANLEEARNSFYALQNDPRASQLAALETQDASKQLDLANQAYLEDASEEKVDQLAYVTKRRVELAEQTIAFRTAEQELQQTDAQRTEARLQARDAQIKKLQQELQGKQTERGTLVTFGDVLFDYNRAELKPGGLRNVQKLADFLNQDQERQVIAEGYTDSTGGDAYNQQLSERRAESVRVALIKMGVDPRRVVTQGYGKQYPVASNSTNSGRALNRRVEVTISNDNQPVAPRSSIR</sequence>
<dbReference type="InterPro" id="IPR006664">
    <property type="entry name" value="OMP_bac"/>
</dbReference>
<proteinExistence type="predicted"/>
<evidence type="ECO:0000256" key="5">
    <source>
        <dbReference type="SAM" id="Coils"/>
    </source>
</evidence>
<dbReference type="EMBL" id="JACHXI010000001">
    <property type="protein sequence ID" value="MBB3101982.1"/>
    <property type="molecule type" value="Genomic_DNA"/>
</dbReference>
<dbReference type="InterPro" id="IPR006665">
    <property type="entry name" value="OmpA-like"/>
</dbReference>
<feature type="signal peptide" evidence="6">
    <location>
        <begin position="1"/>
        <end position="26"/>
    </location>
</feature>
<evidence type="ECO:0000256" key="3">
    <source>
        <dbReference type="ARBA" id="ARBA00023237"/>
    </source>
</evidence>
<gene>
    <name evidence="8" type="ORF">FHR87_000342</name>
</gene>
<evidence type="ECO:0000313" key="8">
    <source>
        <dbReference type="EMBL" id="MBB3101982.1"/>
    </source>
</evidence>
<feature type="domain" description="OmpA-like" evidence="7">
    <location>
        <begin position="133"/>
        <end position="250"/>
    </location>
</feature>
<evidence type="ECO:0000256" key="2">
    <source>
        <dbReference type="ARBA" id="ARBA00023136"/>
    </source>
</evidence>
<dbReference type="RefSeq" id="WP_183164948.1">
    <property type="nucleotide sequence ID" value="NZ_JACHXI010000001.1"/>
</dbReference>
<dbReference type="PRINTS" id="PR01021">
    <property type="entry name" value="OMPADOMAIN"/>
</dbReference>
<comment type="caution">
    <text evidence="8">The sequence shown here is derived from an EMBL/GenBank/DDBJ whole genome shotgun (WGS) entry which is preliminary data.</text>
</comment>
<dbReference type="PANTHER" id="PTHR30329">
    <property type="entry name" value="STATOR ELEMENT OF FLAGELLAR MOTOR COMPLEX"/>
    <property type="match status" value="1"/>
</dbReference>
<dbReference type="GO" id="GO:0009279">
    <property type="term" value="C:cell outer membrane"/>
    <property type="evidence" value="ECO:0007669"/>
    <property type="project" value="UniProtKB-SubCell"/>
</dbReference>
<keyword evidence="5" id="KW-0175">Coiled coil</keyword>
<dbReference type="Gene3D" id="3.30.1330.60">
    <property type="entry name" value="OmpA-like domain"/>
    <property type="match status" value="1"/>
</dbReference>
<dbReference type="AlphaFoldDB" id="A0A839SXY9"/>
<organism evidence="8 9">
    <name type="scientific">Azomonas macrocytogenes</name>
    <name type="common">Azotobacter macrocytogenes</name>
    <dbReference type="NCBI Taxonomy" id="69962"/>
    <lineage>
        <taxon>Bacteria</taxon>
        <taxon>Pseudomonadati</taxon>
        <taxon>Pseudomonadota</taxon>
        <taxon>Gammaproteobacteria</taxon>
        <taxon>Pseudomonadales</taxon>
        <taxon>Pseudomonadaceae</taxon>
        <taxon>Azomonas</taxon>
    </lineage>
</organism>
<feature type="coiled-coil region" evidence="5">
    <location>
        <begin position="88"/>
        <end position="134"/>
    </location>
</feature>
<dbReference type="InterPro" id="IPR025511">
    <property type="entry name" value="DUF4398"/>
</dbReference>
<dbReference type="Pfam" id="PF00691">
    <property type="entry name" value="OmpA"/>
    <property type="match status" value="1"/>
</dbReference>
<evidence type="ECO:0000256" key="1">
    <source>
        <dbReference type="ARBA" id="ARBA00004442"/>
    </source>
</evidence>
<dbReference type="PROSITE" id="PS01068">
    <property type="entry name" value="OMPA_1"/>
    <property type="match status" value="1"/>
</dbReference>
<dbReference type="Pfam" id="PF14346">
    <property type="entry name" value="DUF4398"/>
    <property type="match status" value="1"/>
</dbReference>
<evidence type="ECO:0000259" key="7">
    <source>
        <dbReference type="PROSITE" id="PS51123"/>
    </source>
</evidence>
<name>A0A839SXY9_AZOMA</name>
<keyword evidence="6" id="KW-0732">Signal</keyword>
<keyword evidence="9" id="KW-1185">Reference proteome</keyword>
<dbReference type="InterPro" id="IPR050330">
    <property type="entry name" value="Bact_OuterMem_StrucFunc"/>
</dbReference>
<accession>A0A839SXY9</accession>
<dbReference type="CDD" id="cd07185">
    <property type="entry name" value="OmpA_C-like"/>
    <property type="match status" value="1"/>
</dbReference>
<dbReference type="Proteomes" id="UP000549250">
    <property type="component" value="Unassembled WGS sequence"/>
</dbReference>
<dbReference type="InterPro" id="IPR006690">
    <property type="entry name" value="OMPA-like_CS"/>
</dbReference>
<keyword evidence="3" id="KW-0998">Cell outer membrane</keyword>
<dbReference type="PROSITE" id="PS51257">
    <property type="entry name" value="PROKAR_LIPOPROTEIN"/>
    <property type="match status" value="1"/>
</dbReference>
<dbReference type="PROSITE" id="PS51123">
    <property type="entry name" value="OMPA_2"/>
    <property type="match status" value="1"/>
</dbReference>
<comment type="subcellular location">
    <subcellularLocation>
        <location evidence="1">Cell outer membrane</location>
    </subcellularLocation>
</comment>
<evidence type="ECO:0000256" key="4">
    <source>
        <dbReference type="PROSITE-ProRule" id="PRU00473"/>
    </source>
</evidence>
<dbReference type="InterPro" id="IPR036737">
    <property type="entry name" value="OmpA-like_sf"/>
</dbReference>
<reference evidence="8 9" key="1">
    <citation type="submission" date="2020-08" db="EMBL/GenBank/DDBJ databases">
        <title>Genomic Encyclopedia of Type Strains, Phase III (KMG-III): the genomes of soil and plant-associated and newly described type strains.</title>
        <authorList>
            <person name="Whitman W."/>
        </authorList>
    </citation>
    <scope>NUCLEOTIDE SEQUENCE [LARGE SCALE GENOMIC DNA]</scope>
    <source>
        <strain evidence="8 9">CECT 4462</strain>
    </source>
</reference>
<dbReference type="PANTHER" id="PTHR30329:SF21">
    <property type="entry name" value="LIPOPROTEIN YIAD-RELATED"/>
    <property type="match status" value="1"/>
</dbReference>
<feature type="chain" id="PRO_5032958440" evidence="6">
    <location>
        <begin position="27"/>
        <end position="260"/>
    </location>
</feature>
<keyword evidence="2 4" id="KW-0472">Membrane</keyword>
<evidence type="ECO:0000256" key="6">
    <source>
        <dbReference type="SAM" id="SignalP"/>
    </source>
</evidence>
<dbReference type="SUPFAM" id="SSF103088">
    <property type="entry name" value="OmpA-like"/>
    <property type="match status" value="1"/>
</dbReference>